<keyword evidence="4" id="KW-1185">Reference proteome</keyword>
<evidence type="ECO:0000256" key="1">
    <source>
        <dbReference type="SAM" id="MobiDB-lite"/>
    </source>
</evidence>
<name>A0ABP3EJE6_9ACTN</name>
<feature type="transmembrane region" description="Helical" evidence="2">
    <location>
        <begin position="200"/>
        <end position="220"/>
    </location>
</feature>
<keyword evidence="2" id="KW-0472">Membrane</keyword>
<feature type="transmembrane region" description="Helical" evidence="2">
    <location>
        <begin position="108"/>
        <end position="130"/>
    </location>
</feature>
<protein>
    <submittedName>
        <fullName evidence="3">Uncharacterized protein</fullName>
    </submittedName>
</protein>
<accession>A0ABP3EJE6</accession>
<feature type="transmembrane region" description="Helical" evidence="2">
    <location>
        <begin position="158"/>
        <end position="179"/>
    </location>
</feature>
<dbReference type="EMBL" id="BAAAGX010000023">
    <property type="protein sequence ID" value="GAA0263620.1"/>
    <property type="molecule type" value="Genomic_DNA"/>
</dbReference>
<evidence type="ECO:0000313" key="3">
    <source>
        <dbReference type="EMBL" id="GAA0263620.1"/>
    </source>
</evidence>
<feature type="region of interest" description="Disordered" evidence="1">
    <location>
        <begin position="1"/>
        <end position="104"/>
    </location>
</feature>
<reference evidence="4" key="1">
    <citation type="journal article" date="2019" name="Int. J. Syst. Evol. Microbiol.">
        <title>The Global Catalogue of Microorganisms (GCM) 10K type strain sequencing project: providing services to taxonomists for standard genome sequencing and annotation.</title>
        <authorList>
            <consortium name="The Broad Institute Genomics Platform"/>
            <consortium name="The Broad Institute Genome Sequencing Center for Infectious Disease"/>
            <person name="Wu L."/>
            <person name="Ma J."/>
        </authorList>
    </citation>
    <scope>NUCLEOTIDE SEQUENCE [LARGE SCALE GENOMIC DNA]</scope>
    <source>
        <strain evidence="4">JCM 10425</strain>
    </source>
</reference>
<keyword evidence="2" id="KW-1133">Transmembrane helix</keyword>
<evidence type="ECO:0000313" key="4">
    <source>
        <dbReference type="Proteomes" id="UP001500967"/>
    </source>
</evidence>
<feature type="transmembrane region" description="Helical" evidence="2">
    <location>
        <begin position="246"/>
        <end position="269"/>
    </location>
</feature>
<evidence type="ECO:0000256" key="2">
    <source>
        <dbReference type="SAM" id="Phobius"/>
    </source>
</evidence>
<comment type="caution">
    <text evidence="3">The sequence shown here is derived from an EMBL/GenBank/DDBJ whole genome shotgun (WGS) entry which is preliminary data.</text>
</comment>
<dbReference type="Proteomes" id="UP001500967">
    <property type="component" value="Unassembled WGS sequence"/>
</dbReference>
<keyword evidence="2" id="KW-0812">Transmembrane</keyword>
<sequence>MTGWSARPDQQRSASHQLGHATWHGPAFQSGGPAWPPPDVDDVPAPHPPTYDTSAAPPPIYGGAPAFLPNHPTAEPPEQHVTEPIPTHRPPTARGTARPGRHKGPTVTLGDVLTVLGGVLVLAFSLLPFVSYTDERFVAVANREELATSWTAWSPSTFLAPLSWVAILAAVLVATLGVLRVVERGQLALFGFTGAQIRGLLAGLSVLILFSLAVSSKTVLFGDGRPQATEAGVMVDSTLSLDSGGYLMLFAAVAQLAGALWTTGGPTVWPLPDSVRKRR</sequence>
<proteinExistence type="predicted"/>
<gene>
    <name evidence="3" type="ORF">GCM10009539_57130</name>
</gene>
<organism evidence="3 4">
    <name type="scientific">Cryptosporangium japonicum</name>
    <dbReference type="NCBI Taxonomy" id="80872"/>
    <lineage>
        <taxon>Bacteria</taxon>
        <taxon>Bacillati</taxon>
        <taxon>Actinomycetota</taxon>
        <taxon>Actinomycetes</taxon>
        <taxon>Cryptosporangiales</taxon>
        <taxon>Cryptosporangiaceae</taxon>
        <taxon>Cryptosporangium</taxon>
    </lineage>
</organism>